<dbReference type="NCBIfam" id="TIGR00229">
    <property type="entry name" value="sensory_box"/>
    <property type="match status" value="1"/>
</dbReference>
<evidence type="ECO:0000256" key="5">
    <source>
        <dbReference type="ARBA" id="ARBA00022741"/>
    </source>
</evidence>
<dbReference type="SMART" id="SM00091">
    <property type="entry name" value="PAS"/>
    <property type="match status" value="2"/>
</dbReference>
<evidence type="ECO:0000259" key="9">
    <source>
        <dbReference type="PROSITE" id="PS50109"/>
    </source>
</evidence>
<dbReference type="EMBL" id="JBHULT010000009">
    <property type="protein sequence ID" value="MFD2518362.1"/>
    <property type="molecule type" value="Genomic_DNA"/>
</dbReference>
<evidence type="ECO:0000256" key="8">
    <source>
        <dbReference type="ARBA" id="ARBA00023012"/>
    </source>
</evidence>
<evidence type="ECO:0000256" key="1">
    <source>
        <dbReference type="ARBA" id="ARBA00000085"/>
    </source>
</evidence>
<keyword evidence="12" id="KW-1185">Reference proteome</keyword>
<sequence length="752" mass="86431">MEYNPIADQQLLILTDRETGKVKFINKIAENYCGFDSSSLKTTTRCFYKDFLHPDDQEGYFGHLQTLTGDFSKYPVRLKNKNGEWHQFLFKNRIYNGGKKSEIISLAHRLDAAVGKKGRSQEHYKPGYEVLENEYQQLLDSLDEGFSLAEVLFDEEGRAVDILFLKTNPAFVTQSKLRGIEGKTIREIFPTPKENWIETYGKVAVSGESIRFQDLSENLGNTWLDLFVFKVGKPDDRRVVTLFRNITDRKLSELQIQEQLDTHHKDLQESKQLLQTVFDVTNLATAVLRTVYNEDGTVKDFIFVRTNKVLKEMYLEQDVVGLTYLETSKHGVEMGIFDAFIKVMEGGTPLDKEFYYDREGYKNWFRVTARAQNDLLIVSIEDVTDRKIEAQELKDSIKFKEELVRTTPDVIMIINMDTYEVRYINKDIMPQAGITRKRVQGMTLPDLLPFVHPRDREEVMELHKKILKSAQNEIHEIEIRVKLKGVSWEYFNIRGKIFHRRDENWVEEYVLLVRNVSEQKSTQKALLKAETLSIQGEAARTFAHELRNPLASIGMVGEVLNKKLDEEQKKELSNYFEILKRSTSTLNNLVTNLLNASNYTPSVLEKEDLTEIMDRTIHKAADRVYLAGIKVIRNFKGSFLVYADKEKLEIALLNLIVNASEATIPGKGEIDIEILDDGTDVILAISDNGHGMEKDEIDRLFDAFYSKKETGMGIGLSSVKNILEEHDAQIKVSSIPNEGSTFRIYFPNAALI</sequence>
<dbReference type="EC" id="2.7.13.3" evidence="2"/>
<dbReference type="InterPro" id="IPR000014">
    <property type="entry name" value="PAS"/>
</dbReference>
<dbReference type="Pfam" id="PF00512">
    <property type="entry name" value="HisKA"/>
    <property type="match status" value="1"/>
</dbReference>
<evidence type="ECO:0000256" key="2">
    <source>
        <dbReference type="ARBA" id="ARBA00012438"/>
    </source>
</evidence>
<organism evidence="11 12">
    <name type="scientific">Salinimicrobium flavum</name>
    <dbReference type="NCBI Taxonomy" id="1737065"/>
    <lineage>
        <taxon>Bacteria</taxon>
        <taxon>Pseudomonadati</taxon>
        <taxon>Bacteroidota</taxon>
        <taxon>Flavobacteriia</taxon>
        <taxon>Flavobacteriales</taxon>
        <taxon>Flavobacteriaceae</taxon>
        <taxon>Salinimicrobium</taxon>
    </lineage>
</organism>
<keyword evidence="5" id="KW-0547">Nucleotide-binding</keyword>
<keyword evidence="3" id="KW-0597">Phosphoprotein</keyword>
<evidence type="ECO:0000256" key="3">
    <source>
        <dbReference type="ARBA" id="ARBA00022553"/>
    </source>
</evidence>
<dbReference type="SUPFAM" id="SSF55874">
    <property type="entry name" value="ATPase domain of HSP90 chaperone/DNA topoisomerase II/histidine kinase"/>
    <property type="match status" value="1"/>
</dbReference>
<feature type="domain" description="Histidine kinase" evidence="9">
    <location>
        <begin position="541"/>
        <end position="750"/>
    </location>
</feature>
<evidence type="ECO:0000256" key="7">
    <source>
        <dbReference type="ARBA" id="ARBA00022840"/>
    </source>
</evidence>
<dbReference type="InterPro" id="IPR036890">
    <property type="entry name" value="HATPase_C_sf"/>
</dbReference>
<keyword evidence="6" id="KW-0418">Kinase</keyword>
<dbReference type="SMART" id="SM00388">
    <property type="entry name" value="HisKA"/>
    <property type="match status" value="1"/>
</dbReference>
<dbReference type="Gene3D" id="3.30.450.20">
    <property type="entry name" value="PAS domain"/>
    <property type="match status" value="4"/>
</dbReference>
<keyword evidence="7 11" id="KW-0067">ATP-binding</keyword>
<keyword evidence="4" id="KW-0808">Transferase</keyword>
<evidence type="ECO:0000313" key="11">
    <source>
        <dbReference type="EMBL" id="MFD2518362.1"/>
    </source>
</evidence>
<comment type="catalytic activity">
    <reaction evidence="1">
        <text>ATP + protein L-histidine = ADP + protein N-phospho-L-histidine.</text>
        <dbReference type="EC" id="2.7.13.3"/>
    </reaction>
</comment>
<evidence type="ECO:0000259" key="10">
    <source>
        <dbReference type="PROSITE" id="PS50112"/>
    </source>
</evidence>
<dbReference type="Gene3D" id="1.10.287.130">
    <property type="match status" value="1"/>
</dbReference>
<dbReference type="Proteomes" id="UP001597468">
    <property type="component" value="Unassembled WGS sequence"/>
</dbReference>
<dbReference type="PRINTS" id="PR00344">
    <property type="entry name" value="BCTRLSENSOR"/>
</dbReference>
<dbReference type="SMART" id="SM00387">
    <property type="entry name" value="HATPase_c"/>
    <property type="match status" value="1"/>
</dbReference>
<evidence type="ECO:0000256" key="6">
    <source>
        <dbReference type="ARBA" id="ARBA00022777"/>
    </source>
</evidence>
<dbReference type="PANTHER" id="PTHR43065">
    <property type="entry name" value="SENSOR HISTIDINE KINASE"/>
    <property type="match status" value="1"/>
</dbReference>
<dbReference type="InterPro" id="IPR003594">
    <property type="entry name" value="HATPase_dom"/>
</dbReference>
<dbReference type="CDD" id="cd00130">
    <property type="entry name" value="PAS"/>
    <property type="match status" value="1"/>
</dbReference>
<dbReference type="InterPro" id="IPR036097">
    <property type="entry name" value="HisK_dim/P_sf"/>
</dbReference>
<dbReference type="SUPFAM" id="SSF55785">
    <property type="entry name" value="PYP-like sensor domain (PAS domain)"/>
    <property type="match status" value="2"/>
</dbReference>
<dbReference type="Pfam" id="PF02518">
    <property type="entry name" value="HATPase_c"/>
    <property type="match status" value="1"/>
</dbReference>
<evidence type="ECO:0000256" key="4">
    <source>
        <dbReference type="ARBA" id="ARBA00022679"/>
    </source>
</evidence>
<dbReference type="RefSeq" id="WP_380752336.1">
    <property type="nucleotide sequence ID" value="NZ_JBHULT010000009.1"/>
</dbReference>
<protein>
    <recommendedName>
        <fullName evidence="2">histidine kinase</fullName>
        <ecNumber evidence="2">2.7.13.3</ecNumber>
    </recommendedName>
</protein>
<comment type="caution">
    <text evidence="11">The sequence shown here is derived from an EMBL/GenBank/DDBJ whole genome shotgun (WGS) entry which is preliminary data.</text>
</comment>
<dbReference type="PANTHER" id="PTHR43065:SF10">
    <property type="entry name" value="PEROXIDE STRESS-ACTIVATED HISTIDINE KINASE MAK3"/>
    <property type="match status" value="1"/>
</dbReference>
<proteinExistence type="predicted"/>
<gene>
    <name evidence="11" type="ORF">ACFSTG_10690</name>
</gene>
<dbReference type="CDD" id="cd00082">
    <property type="entry name" value="HisKA"/>
    <property type="match status" value="1"/>
</dbReference>
<dbReference type="Gene3D" id="3.30.565.10">
    <property type="entry name" value="Histidine kinase-like ATPase, C-terminal domain"/>
    <property type="match status" value="1"/>
</dbReference>
<dbReference type="InterPro" id="IPR005467">
    <property type="entry name" value="His_kinase_dom"/>
</dbReference>
<evidence type="ECO:0000313" key="12">
    <source>
        <dbReference type="Proteomes" id="UP001597468"/>
    </source>
</evidence>
<dbReference type="GO" id="GO:0005524">
    <property type="term" value="F:ATP binding"/>
    <property type="evidence" value="ECO:0007669"/>
    <property type="project" value="UniProtKB-KW"/>
</dbReference>
<dbReference type="InterPro" id="IPR004358">
    <property type="entry name" value="Sig_transdc_His_kin-like_C"/>
</dbReference>
<dbReference type="PROSITE" id="PS50109">
    <property type="entry name" value="HIS_KIN"/>
    <property type="match status" value="1"/>
</dbReference>
<dbReference type="PROSITE" id="PS50112">
    <property type="entry name" value="PAS"/>
    <property type="match status" value="1"/>
</dbReference>
<dbReference type="SUPFAM" id="SSF47384">
    <property type="entry name" value="Homodimeric domain of signal transducing histidine kinase"/>
    <property type="match status" value="1"/>
</dbReference>
<keyword evidence="8" id="KW-0902">Two-component regulatory system</keyword>
<dbReference type="InterPro" id="IPR003661">
    <property type="entry name" value="HisK_dim/P_dom"/>
</dbReference>
<reference evidence="12" key="1">
    <citation type="journal article" date="2019" name="Int. J. Syst. Evol. Microbiol.">
        <title>The Global Catalogue of Microorganisms (GCM) 10K type strain sequencing project: providing services to taxonomists for standard genome sequencing and annotation.</title>
        <authorList>
            <consortium name="The Broad Institute Genomics Platform"/>
            <consortium name="The Broad Institute Genome Sequencing Center for Infectious Disease"/>
            <person name="Wu L."/>
            <person name="Ma J."/>
        </authorList>
    </citation>
    <scope>NUCLEOTIDE SEQUENCE [LARGE SCALE GENOMIC DNA]</scope>
    <source>
        <strain evidence="12">KCTC 42585</strain>
    </source>
</reference>
<feature type="domain" description="PAS" evidence="10">
    <location>
        <begin position="396"/>
        <end position="470"/>
    </location>
</feature>
<dbReference type="InterPro" id="IPR035965">
    <property type="entry name" value="PAS-like_dom_sf"/>
</dbReference>
<name>A0ABW5IXG4_9FLAO</name>
<accession>A0ABW5IXG4</accession>